<proteinExistence type="predicted"/>
<dbReference type="Proteomes" id="UP001292079">
    <property type="component" value="Unassembled WGS sequence"/>
</dbReference>
<dbReference type="Pfam" id="PF26015">
    <property type="entry name" value="Ig_NPH4_3rd"/>
    <property type="match status" value="1"/>
</dbReference>
<dbReference type="PANTHER" id="PTHR31043">
    <property type="entry name" value="NEPHROCYSTIN-4"/>
    <property type="match status" value="1"/>
</dbReference>
<evidence type="ECO:0000259" key="3">
    <source>
        <dbReference type="Pfam" id="PF26187"/>
    </source>
</evidence>
<dbReference type="InterPro" id="IPR058687">
    <property type="entry name" value="Ig_NPHP4_1st"/>
</dbReference>
<reference evidence="6" key="2">
    <citation type="journal article" date="2023" name="Infect Dis Poverty">
        <title>Chromosome-scale genome of the human blood fluke Schistosoma mekongi and its implications for public health.</title>
        <authorList>
            <person name="Zhou M."/>
            <person name="Xu L."/>
            <person name="Xu D."/>
            <person name="Chen W."/>
            <person name="Khan J."/>
            <person name="Hu Y."/>
            <person name="Huang H."/>
            <person name="Wei H."/>
            <person name="Zhang Y."/>
            <person name="Chusongsang P."/>
            <person name="Tanasarnprasert K."/>
            <person name="Hu X."/>
            <person name="Limpanont Y."/>
            <person name="Lv Z."/>
        </authorList>
    </citation>
    <scope>NUCLEOTIDE SEQUENCE</scope>
    <source>
        <strain evidence="6">LV_2022a</strain>
    </source>
</reference>
<dbReference type="InterPro" id="IPR029775">
    <property type="entry name" value="NPHP4"/>
</dbReference>
<dbReference type="Pfam" id="PF26187">
    <property type="entry name" value="Ig_NPHP4_4th"/>
    <property type="match status" value="1"/>
</dbReference>
<dbReference type="GO" id="GO:1904491">
    <property type="term" value="P:protein localization to ciliary transition zone"/>
    <property type="evidence" value="ECO:0007669"/>
    <property type="project" value="TreeGrafter"/>
</dbReference>
<keyword evidence="7" id="KW-1185">Reference proteome</keyword>
<dbReference type="GO" id="GO:0097730">
    <property type="term" value="C:non-motile cilium"/>
    <property type="evidence" value="ECO:0007669"/>
    <property type="project" value="InterPro"/>
</dbReference>
<dbReference type="PANTHER" id="PTHR31043:SF3">
    <property type="entry name" value="NEPHROCYSTIN-4"/>
    <property type="match status" value="1"/>
</dbReference>
<dbReference type="GO" id="GO:0090090">
    <property type="term" value="P:negative regulation of canonical Wnt signaling pathway"/>
    <property type="evidence" value="ECO:0007669"/>
    <property type="project" value="InterPro"/>
</dbReference>
<feature type="domain" description="NPHP4 Ig-like" evidence="4">
    <location>
        <begin position="1133"/>
        <end position="1233"/>
    </location>
</feature>
<feature type="domain" description="NPHP4 C2-like" evidence="2">
    <location>
        <begin position="549"/>
        <end position="794"/>
    </location>
</feature>
<evidence type="ECO:0000259" key="1">
    <source>
        <dbReference type="Pfam" id="PF26015"/>
    </source>
</evidence>
<dbReference type="InterPro" id="IPR058688">
    <property type="entry name" value="Ig_NPHP4_2nd"/>
</dbReference>
<dbReference type="InterPro" id="IPR058685">
    <property type="entry name" value="Ig_NPHP4_4th"/>
</dbReference>
<name>A0AAE1ZAH2_SCHME</name>
<reference evidence="6" key="1">
    <citation type="submission" date="2022-04" db="EMBL/GenBank/DDBJ databases">
        <authorList>
            <person name="Xu L."/>
            <person name="Lv Z."/>
        </authorList>
    </citation>
    <scope>NUCLEOTIDE SEQUENCE</scope>
    <source>
        <strain evidence="6">LV_2022a</strain>
    </source>
</reference>
<evidence type="ECO:0000259" key="2">
    <source>
        <dbReference type="Pfam" id="PF26186"/>
    </source>
</evidence>
<evidence type="ECO:0000313" key="6">
    <source>
        <dbReference type="EMBL" id="KAK4469874.1"/>
    </source>
</evidence>
<dbReference type="InterPro" id="IPR058765">
    <property type="entry name" value="NPHP4_C2-like"/>
</dbReference>
<dbReference type="Pfam" id="PF26186">
    <property type="entry name" value="NPHP4_C2_3rd"/>
    <property type="match status" value="1"/>
</dbReference>
<evidence type="ECO:0000259" key="5">
    <source>
        <dbReference type="Pfam" id="PF26190"/>
    </source>
</evidence>
<evidence type="ECO:0000313" key="7">
    <source>
        <dbReference type="Proteomes" id="UP001292079"/>
    </source>
</evidence>
<feature type="domain" description="NPHP4 Ig-like" evidence="3">
    <location>
        <begin position="1354"/>
        <end position="1448"/>
    </location>
</feature>
<dbReference type="Pfam" id="PF26190">
    <property type="entry name" value="Ig_NPHP4_1st"/>
    <property type="match status" value="1"/>
</dbReference>
<protein>
    <recommendedName>
        <fullName evidence="8">Nephrocystin-4</fullName>
    </recommendedName>
</protein>
<dbReference type="InterPro" id="IPR058686">
    <property type="entry name" value="Ig_NPHP4_3rd"/>
</dbReference>
<accession>A0AAE1ZAH2</accession>
<feature type="domain" description="NPHP4 Ig-like" evidence="1">
    <location>
        <begin position="1261"/>
        <end position="1347"/>
    </location>
</feature>
<dbReference type="GO" id="GO:0097546">
    <property type="term" value="C:ciliary base"/>
    <property type="evidence" value="ECO:0007669"/>
    <property type="project" value="TreeGrafter"/>
</dbReference>
<feature type="domain" description="NPHP4 Ig-like" evidence="5">
    <location>
        <begin position="966"/>
        <end position="1126"/>
    </location>
</feature>
<dbReference type="GO" id="GO:0036064">
    <property type="term" value="C:ciliary basal body"/>
    <property type="evidence" value="ECO:0007669"/>
    <property type="project" value="TreeGrafter"/>
</dbReference>
<sequence length="1449" mass="164433">MSEVGWCSVNINELMHSSTIPHSSSSSFLKGSCRLLYLSPESNSSVCKFYEKYFIAYSEFVASYDKMYIYYSVDPFIELENYSYLIPENKFVSSLAGVPGIVADKTLNTWNIGDFVKIYIEDISVTTSSFQIADFENCLCSKVSDDLAITFNQHGTSTVKLQVFERRVKIFLHNRYTVVQPVPVIYMDTVIESERGSYSGRKVSASLAGKSVTSLPSTVNSESSSKAYLVARNDAEIFVPQDPNCAVVFVLDYILSEITNTSTTRKFYCPVRWATYPFADNIEIFNNIEYNSVNLNLLLQGSMKPFKASDSNIDSLLTSFNDNMIQISDSDNYEKHLLTTVCPDGSLCFTANVRSTLDLTLNCTISVGKRKEKSENAITDELTFVTKQSELAHQTPTMEPEFSGRELITPLESQTIATIPRKKRIKPVYGKQPLRQVSRHNLTDDNKQFDDVTQLNPNLLPIPIQAQFNLYAQLLQQQQRQQQIGLFNTYSGLLNHGTLVGPYLGGIGPTIFEPIEPALPLIGPFLNQKSNDSLVVLNNIHCGAGLSRATYAKLHSAGFEPIQTENGDPPFTIDPQTDIIDEFKFIKEEIDLLNQNEVIFQFLSYSGFVSNPTTTTTIPDTYLPEQIYFTFQFYRFPQVKTPNLFIGQPLDDYHDTNGNSFRIIWKTKRQNEKSFTETTSNSFTAKSENRTAGYKVVFCIDPRYFKPGEMEVFFNYLLRTTMQIDVWNAKSHILIGTCMVELKHLCRQGREAVQVTYAADILHSNDNIFDNESNSINPPDIQGCLLLRLANVGHRKEPISKEITVKNNNKKKYLITQNDAVCYKKMFPGGALSNINCLKSNELNTRGVVVRAHKIESTNNELKEILRAINTSEQKLPITIKAVKSVNDPSGVKDATRTEKLDRLHCSLKSIGGLKNVLDNTELSKRSDVETLLTERKSKLNIISQYREKKKHELIELMINNATIIEHELYTSFGCTEFFEYQIKNSYNIEDIISVNIEDDLNSLSFVIDPREVRSLKLAFGIDTPTEDDLFAQDIKDNNNSEGKSLKRNNVALFLKPNETVLIPMKYEESTMLHYTKRYDSADQKNLSEFNSSNLEQMKRVIQVIFKSSTYGKTISQLILHIHIQPPIIDHSFRFFHPELSFMKKILRLPLSAIEWSSSYTSNNRKIQQVNQQVWVRVSDPDVLTLSNVQGDIVDLLIKVGLGKSPQIREFLISVYVEPFQIRPAYIWYWVIHSLQRVDAFATVGQLSAPIGLLLRTDDCTPSVGSKRISVYTSHPDEVLIGTEFTIDDLQHNAPGKELTLCVASRSVYELKVKLRPKCIGKKIYQINVVDIDNQRVLRAWILCVDAKQPEITKSFNIKLPKRGISTACNKRIAYTNPYQCNKTLILETNRSDLVQFKESIIETPAGGTVQIGLHFIPQPTLDSGQIYIFIKDEQGKSLETFLITAQYY</sequence>
<evidence type="ECO:0008006" key="8">
    <source>
        <dbReference type="Google" id="ProtNLM"/>
    </source>
</evidence>
<dbReference type="EMBL" id="JALJAT010000005">
    <property type="protein sequence ID" value="KAK4469874.1"/>
    <property type="molecule type" value="Genomic_DNA"/>
</dbReference>
<comment type="caution">
    <text evidence="6">The sequence shown here is derived from an EMBL/GenBank/DDBJ whole genome shotgun (WGS) entry which is preliminary data.</text>
</comment>
<gene>
    <name evidence="6" type="ORF">MN116_007382</name>
</gene>
<organism evidence="6 7">
    <name type="scientific">Schistosoma mekongi</name>
    <name type="common">Parasitic worm</name>
    <dbReference type="NCBI Taxonomy" id="38744"/>
    <lineage>
        <taxon>Eukaryota</taxon>
        <taxon>Metazoa</taxon>
        <taxon>Spiralia</taxon>
        <taxon>Lophotrochozoa</taxon>
        <taxon>Platyhelminthes</taxon>
        <taxon>Trematoda</taxon>
        <taxon>Digenea</taxon>
        <taxon>Strigeidida</taxon>
        <taxon>Schistosomatoidea</taxon>
        <taxon>Schistosomatidae</taxon>
        <taxon>Schistosoma</taxon>
    </lineage>
</organism>
<dbReference type="Pfam" id="PF26189">
    <property type="entry name" value="Ig_NPHP4_2nd"/>
    <property type="match status" value="1"/>
</dbReference>
<evidence type="ECO:0000259" key="4">
    <source>
        <dbReference type="Pfam" id="PF26189"/>
    </source>
</evidence>
<dbReference type="GO" id="GO:0035869">
    <property type="term" value="C:ciliary transition zone"/>
    <property type="evidence" value="ECO:0007669"/>
    <property type="project" value="TreeGrafter"/>
</dbReference>